<protein>
    <submittedName>
        <fullName evidence="6">Regulatory protein, gntR family</fullName>
    </submittedName>
</protein>
<dbReference type="InterPro" id="IPR036390">
    <property type="entry name" value="WH_DNA-bd_sf"/>
</dbReference>
<dbReference type="InterPro" id="IPR000524">
    <property type="entry name" value="Tscrpt_reg_HTH_GntR"/>
</dbReference>
<name>A0A0S4QRB2_9ACTN</name>
<dbReference type="GO" id="GO:0003677">
    <property type="term" value="F:DNA binding"/>
    <property type="evidence" value="ECO:0007669"/>
    <property type="project" value="UniProtKB-KW"/>
</dbReference>
<evidence type="ECO:0000256" key="2">
    <source>
        <dbReference type="ARBA" id="ARBA00023125"/>
    </source>
</evidence>
<reference evidence="7" key="1">
    <citation type="submission" date="2015-11" db="EMBL/GenBank/DDBJ databases">
        <authorList>
            <person name="Varghese N."/>
        </authorList>
    </citation>
    <scope>NUCLEOTIDE SEQUENCE [LARGE SCALE GENOMIC DNA]</scope>
    <source>
        <strain evidence="7">DSM 45899</strain>
    </source>
</reference>
<gene>
    <name evidence="6" type="ORF">Ga0074812_11546</name>
</gene>
<dbReference type="EMBL" id="FAOZ01000015">
    <property type="protein sequence ID" value="CUU57844.1"/>
    <property type="molecule type" value="Genomic_DNA"/>
</dbReference>
<proteinExistence type="predicted"/>
<keyword evidence="1" id="KW-0805">Transcription regulation</keyword>
<evidence type="ECO:0000313" key="7">
    <source>
        <dbReference type="Proteomes" id="UP000198802"/>
    </source>
</evidence>
<keyword evidence="7" id="KW-1185">Reference proteome</keyword>
<evidence type="ECO:0000256" key="1">
    <source>
        <dbReference type="ARBA" id="ARBA00023015"/>
    </source>
</evidence>
<dbReference type="Gene3D" id="1.10.10.10">
    <property type="entry name" value="Winged helix-like DNA-binding domain superfamily/Winged helix DNA-binding domain"/>
    <property type="match status" value="1"/>
</dbReference>
<evidence type="ECO:0000259" key="5">
    <source>
        <dbReference type="PROSITE" id="PS50949"/>
    </source>
</evidence>
<organism evidence="6 7">
    <name type="scientific">Parafrankia irregularis</name>
    <dbReference type="NCBI Taxonomy" id="795642"/>
    <lineage>
        <taxon>Bacteria</taxon>
        <taxon>Bacillati</taxon>
        <taxon>Actinomycetota</taxon>
        <taxon>Actinomycetes</taxon>
        <taxon>Frankiales</taxon>
        <taxon>Frankiaceae</taxon>
        <taxon>Parafrankia</taxon>
    </lineage>
</organism>
<dbReference type="AlphaFoldDB" id="A0A0S4QRB2"/>
<dbReference type="Proteomes" id="UP000198802">
    <property type="component" value="Unassembled WGS sequence"/>
</dbReference>
<keyword evidence="2" id="KW-0238">DNA-binding</keyword>
<evidence type="ECO:0000256" key="3">
    <source>
        <dbReference type="ARBA" id="ARBA00023163"/>
    </source>
</evidence>
<dbReference type="GO" id="GO:0003700">
    <property type="term" value="F:DNA-binding transcription factor activity"/>
    <property type="evidence" value="ECO:0007669"/>
    <property type="project" value="InterPro"/>
</dbReference>
<dbReference type="Pfam" id="PF00392">
    <property type="entry name" value="GntR"/>
    <property type="match status" value="1"/>
</dbReference>
<evidence type="ECO:0000256" key="4">
    <source>
        <dbReference type="SAM" id="Coils"/>
    </source>
</evidence>
<dbReference type="InterPro" id="IPR036388">
    <property type="entry name" value="WH-like_DNA-bd_sf"/>
</dbReference>
<keyword evidence="3" id="KW-0804">Transcription</keyword>
<feature type="coiled-coil region" evidence="4">
    <location>
        <begin position="83"/>
        <end position="117"/>
    </location>
</feature>
<feature type="domain" description="HTH gntR-type" evidence="5">
    <location>
        <begin position="7"/>
        <end position="75"/>
    </location>
</feature>
<dbReference type="PROSITE" id="PS50949">
    <property type="entry name" value="HTH_GNTR"/>
    <property type="match status" value="1"/>
</dbReference>
<dbReference type="PANTHER" id="PTHR43537">
    <property type="entry name" value="TRANSCRIPTIONAL REGULATOR, GNTR FAMILY"/>
    <property type="match status" value="1"/>
</dbReference>
<dbReference type="CDD" id="cd07377">
    <property type="entry name" value="WHTH_GntR"/>
    <property type="match status" value="1"/>
</dbReference>
<keyword evidence="4" id="KW-0175">Coiled coil</keyword>
<dbReference type="SUPFAM" id="SSF46785">
    <property type="entry name" value="Winged helix' DNA-binding domain"/>
    <property type="match status" value="1"/>
</dbReference>
<sequence>MTAVTGQPAYRQVADDLRSKILGGVHPVGQSLPSTKQLMATYGVSSTVVRAAIGELRADGVVAGQPGKGVYVVKEPSAPGAVSESSVRTLESLERAVEELQQRVSRLEAERAANGKASTG</sequence>
<dbReference type="RefSeq" id="WP_091279993.1">
    <property type="nucleotide sequence ID" value="NZ_FAOZ01000015.1"/>
</dbReference>
<accession>A0A0S4QRB2</accession>
<evidence type="ECO:0000313" key="6">
    <source>
        <dbReference type="EMBL" id="CUU57844.1"/>
    </source>
</evidence>
<dbReference type="PANTHER" id="PTHR43537:SF45">
    <property type="entry name" value="GNTR FAMILY REGULATORY PROTEIN"/>
    <property type="match status" value="1"/>
</dbReference>
<dbReference type="SMART" id="SM00345">
    <property type="entry name" value="HTH_GNTR"/>
    <property type="match status" value="1"/>
</dbReference>